<organism evidence="2 3">
    <name type="scientific">Euroglyphus maynei</name>
    <name type="common">Mayne's house dust mite</name>
    <dbReference type="NCBI Taxonomy" id="6958"/>
    <lineage>
        <taxon>Eukaryota</taxon>
        <taxon>Metazoa</taxon>
        <taxon>Ecdysozoa</taxon>
        <taxon>Arthropoda</taxon>
        <taxon>Chelicerata</taxon>
        <taxon>Arachnida</taxon>
        <taxon>Acari</taxon>
        <taxon>Acariformes</taxon>
        <taxon>Sarcoptiformes</taxon>
        <taxon>Astigmata</taxon>
        <taxon>Psoroptidia</taxon>
        <taxon>Analgoidea</taxon>
        <taxon>Pyroglyphidae</taxon>
        <taxon>Pyroglyphinae</taxon>
        <taxon>Euroglyphus</taxon>
    </lineage>
</organism>
<dbReference type="PANTHER" id="PTHR21224">
    <property type="entry name" value="INTEGRATOR COMPLEX SUBUNIT 1"/>
    <property type="match status" value="1"/>
</dbReference>
<dbReference type="OrthoDB" id="19938at2759"/>
<dbReference type="GO" id="GO:0032039">
    <property type="term" value="C:integrator complex"/>
    <property type="evidence" value="ECO:0007669"/>
    <property type="project" value="InterPro"/>
</dbReference>
<feature type="non-terminal residue" evidence="2">
    <location>
        <position position="68"/>
    </location>
</feature>
<dbReference type="Pfam" id="PF12432">
    <property type="entry name" value="INTS1_RP2B-bd"/>
    <property type="match status" value="1"/>
</dbReference>
<comment type="caution">
    <text evidence="2">The sequence shown here is derived from an EMBL/GenBank/DDBJ whole genome shotgun (WGS) entry which is preliminary data.</text>
</comment>
<dbReference type="EMBL" id="MUJZ01012682">
    <property type="protein sequence ID" value="OTF81610.1"/>
    <property type="molecule type" value="Genomic_DNA"/>
</dbReference>
<feature type="domain" description="Integrator complex subunit 1 RPB2-binding" evidence="1">
    <location>
        <begin position="1"/>
        <end position="67"/>
    </location>
</feature>
<evidence type="ECO:0000259" key="1">
    <source>
        <dbReference type="Pfam" id="PF12432"/>
    </source>
</evidence>
<dbReference type="AlphaFoldDB" id="A0A1Y3BKX4"/>
<sequence>MLKLLIATAGLRNVRLLVAQKLELWLQNPKLSRPAQDLLLTVFLNSDDKDVETLNYLLKIRLKQKPFI</sequence>
<dbReference type="PANTHER" id="PTHR21224:SF1">
    <property type="entry name" value="INTEGRATOR COMPLEX SUBUNIT 1"/>
    <property type="match status" value="1"/>
</dbReference>
<evidence type="ECO:0000313" key="3">
    <source>
        <dbReference type="Proteomes" id="UP000194236"/>
    </source>
</evidence>
<reference evidence="2 3" key="1">
    <citation type="submission" date="2017-03" db="EMBL/GenBank/DDBJ databases">
        <title>Genome Survey of Euroglyphus maynei.</title>
        <authorList>
            <person name="Arlian L.G."/>
            <person name="Morgan M.S."/>
            <person name="Rider S.D."/>
        </authorList>
    </citation>
    <scope>NUCLEOTIDE SEQUENCE [LARGE SCALE GENOMIC DNA]</scope>
    <source>
        <strain evidence="2">Arlian Lab</strain>
        <tissue evidence="2">Whole body</tissue>
    </source>
</reference>
<dbReference type="InterPro" id="IPR038902">
    <property type="entry name" value="INTS1"/>
</dbReference>
<protein>
    <recommendedName>
        <fullName evidence="1">Integrator complex subunit 1 RPB2-binding domain-containing protein</fullName>
    </recommendedName>
</protein>
<dbReference type="Proteomes" id="UP000194236">
    <property type="component" value="Unassembled WGS sequence"/>
</dbReference>
<keyword evidence="3" id="KW-1185">Reference proteome</keyword>
<name>A0A1Y3BKX4_EURMA</name>
<gene>
    <name evidence="2" type="ORF">BLA29_013102</name>
</gene>
<proteinExistence type="predicted"/>
<accession>A0A1Y3BKX4</accession>
<dbReference type="GO" id="GO:0034474">
    <property type="term" value="P:U2 snRNA 3'-end processing"/>
    <property type="evidence" value="ECO:0007669"/>
    <property type="project" value="InterPro"/>
</dbReference>
<evidence type="ECO:0000313" key="2">
    <source>
        <dbReference type="EMBL" id="OTF81610.1"/>
    </source>
</evidence>
<dbReference type="InterPro" id="IPR022145">
    <property type="entry name" value="INTS1_RPB2-bd"/>
</dbReference>